<dbReference type="GO" id="GO:0004834">
    <property type="term" value="F:tryptophan synthase activity"/>
    <property type="evidence" value="ECO:0007669"/>
    <property type="project" value="UniProtKB-UniRule"/>
</dbReference>
<proteinExistence type="inferred from homology"/>
<accession>A0A552UF78</accession>
<dbReference type="GO" id="GO:0005829">
    <property type="term" value="C:cytosol"/>
    <property type="evidence" value="ECO:0007669"/>
    <property type="project" value="TreeGrafter"/>
</dbReference>
<feature type="active site" description="Proton acceptor" evidence="9">
    <location>
        <position position="51"/>
    </location>
</feature>
<comment type="pathway">
    <text evidence="2 9">Amino-acid biosynthesis; L-tryptophan biosynthesis; L-tryptophan from chorismate: step 5/5.</text>
</comment>
<evidence type="ECO:0000313" key="11">
    <source>
        <dbReference type="EMBL" id="TRW16854.1"/>
    </source>
</evidence>
<evidence type="ECO:0000256" key="6">
    <source>
        <dbReference type="ARBA" id="ARBA00023141"/>
    </source>
</evidence>
<keyword evidence="5 9" id="KW-0822">Tryptophan biosynthesis</keyword>
<dbReference type="FunFam" id="3.20.20.70:FF:000037">
    <property type="entry name" value="Tryptophan synthase alpha chain"/>
    <property type="match status" value="1"/>
</dbReference>
<dbReference type="EMBL" id="VJWA01000001">
    <property type="protein sequence ID" value="TRW16854.1"/>
    <property type="molecule type" value="Genomic_DNA"/>
</dbReference>
<sequence>MSADRLSRTFARCAAQHRAALVTFVTAGDPDLTTSPLVLDALVRGGADIVEIGMPFTDPMADGPAIQAGNIRALGGGVTLVRLLAMVADFRTRDADTPLVLMGYFNPILAYGPDKFARDAHAAGLDGCIVVDLPPEEDAELATALTGHGLHLIRLATPTTDVRRLPAIVSGASGFLYYVAVAGITGAGSATADDIGVAVARIKASTDMPVAVGFGIRTPAAAAAVARVADAVVVGSAIVELIGAAHTARANDLPGQVETFVASLATAVRAARLDDAA</sequence>
<dbReference type="Pfam" id="PF00290">
    <property type="entry name" value="Trp_syntA"/>
    <property type="match status" value="1"/>
</dbReference>
<dbReference type="EC" id="4.2.1.20" evidence="9"/>
<evidence type="ECO:0000256" key="2">
    <source>
        <dbReference type="ARBA" id="ARBA00004733"/>
    </source>
</evidence>
<name>A0A552UF78_9SPHN</name>
<dbReference type="RefSeq" id="WP_143554398.1">
    <property type="nucleotide sequence ID" value="NZ_VJWA01000001.1"/>
</dbReference>
<dbReference type="NCBIfam" id="TIGR00262">
    <property type="entry name" value="trpA"/>
    <property type="match status" value="1"/>
</dbReference>
<dbReference type="SUPFAM" id="SSF51366">
    <property type="entry name" value="Ribulose-phoshate binding barrel"/>
    <property type="match status" value="1"/>
</dbReference>
<keyword evidence="7 9" id="KW-0456">Lyase</keyword>
<keyword evidence="6 9" id="KW-0057">Aromatic amino acid biosynthesis</keyword>
<dbReference type="OrthoDB" id="9804578at2"/>
<comment type="catalytic activity">
    <reaction evidence="8 9">
        <text>(1S,2R)-1-C-(indol-3-yl)glycerol 3-phosphate + L-serine = D-glyceraldehyde 3-phosphate + L-tryptophan + H2O</text>
        <dbReference type="Rhea" id="RHEA:10532"/>
        <dbReference type="ChEBI" id="CHEBI:15377"/>
        <dbReference type="ChEBI" id="CHEBI:33384"/>
        <dbReference type="ChEBI" id="CHEBI:57912"/>
        <dbReference type="ChEBI" id="CHEBI:58866"/>
        <dbReference type="ChEBI" id="CHEBI:59776"/>
        <dbReference type="EC" id="4.2.1.20"/>
    </reaction>
</comment>
<organism evidence="11 12">
    <name type="scientific">Glacieibacterium frigidum</name>
    <dbReference type="NCBI Taxonomy" id="2593303"/>
    <lineage>
        <taxon>Bacteria</taxon>
        <taxon>Pseudomonadati</taxon>
        <taxon>Pseudomonadota</taxon>
        <taxon>Alphaproteobacteria</taxon>
        <taxon>Sphingomonadales</taxon>
        <taxon>Sphingosinicellaceae</taxon>
        <taxon>Glacieibacterium</taxon>
    </lineage>
</organism>
<dbReference type="Gene3D" id="3.20.20.70">
    <property type="entry name" value="Aldolase class I"/>
    <property type="match status" value="1"/>
</dbReference>
<evidence type="ECO:0000256" key="1">
    <source>
        <dbReference type="ARBA" id="ARBA00003365"/>
    </source>
</evidence>
<evidence type="ECO:0000256" key="7">
    <source>
        <dbReference type="ARBA" id="ARBA00023239"/>
    </source>
</evidence>
<dbReference type="CDD" id="cd04724">
    <property type="entry name" value="Tryptophan_synthase_alpha"/>
    <property type="match status" value="1"/>
</dbReference>
<dbReference type="AlphaFoldDB" id="A0A552UF78"/>
<reference evidence="11 12" key="1">
    <citation type="submission" date="2019-07" db="EMBL/GenBank/DDBJ databases">
        <title>Novel species isolated from glacier.</title>
        <authorList>
            <person name="Liu Q."/>
            <person name="Xin Y.-H."/>
        </authorList>
    </citation>
    <scope>NUCLEOTIDE SEQUENCE [LARGE SCALE GENOMIC DNA]</scope>
    <source>
        <strain evidence="11 12">LB1R16</strain>
    </source>
</reference>
<dbReference type="Proteomes" id="UP000317894">
    <property type="component" value="Unassembled WGS sequence"/>
</dbReference>
<dbReference type="HAMAP" id="MF_00131">
    <property type="entry name" value="Trp_synth_alpha"/>
    <property type="match status" value="1"/>
</dbReference>
<keyword evidence="4 9" id="KW-0028">Amino-acid biosynthesis</keyword>
<evidence type="ECO:0000256" key="8">
    <source>
        <dbReference type="ARBA" id="ARBA00049047"/>
    </source>
</evidence>
<dbReference type="UniPathway" id="UPA00035">
    <property type="reaction ID" value="UER00044"/>
</dbReference>
<comment type="similarity">
    <text evidence="9 10">Belongs to the TrpA family.</text>
</comment>
<dbReference type="InterPro" id="IPR002028">
    <property type="entry name" value="Trp_synthase_suA"/>
</dbReference>
<evidence type="ECO:0000256" key="10">
    <source>
        <dbReference type="RuleBase" id="RU003662"/>
    </source>
</evidence>
<comment type="function">
    <text evidence="1 9">The alpha subunit is responsible for the aldol cleavage of indoleglycerol phosphate to indole and glyceraldehyde 3-phosphate.</text>
</comment>
<dbReference type="InterPro" id="IPR011060">
    <property type="entry name" value="RibuloseP-bd_barrel"/>
</dbReference>
<feature type="active site" description="Proton acceptor" evidence="9">
    <location>
        <position position="62"/>
    </location>
</feature>
<keyword evidence="12" id="KW-1185">Reference proteome</keyword>
<evidence type="ECO:0000256" key="9">
    <source>
        <dbReference type="HAMAP-Rule" id="MF_00131"/>
    </source>
</evidence>
<protein>
    <recommendedName>
        <fullName evidence="9">Tryptophan synthase alpha chain</fullName>
        <ecNumber evidence="9">4.2.1.20</ecNumber>
    </recommendedName>
</protein>
<dbReference type="InterPro" id="IPR018204">
    <property type="entry name" value="Trp_synthase_alpha_AS"/>
</dbReference>
<dbReference type="PROSITE" id="PS00167">
    <property type="entry name" value="TRP_SYNTHASE_ALPHA"/>
    <property type="match status" value="1"/>
</dbReference>
<comment type="subunit">
    <text evidence="3 9">Tetramer of two alpha and two beta chains.</text>
</comment>
<evidence type="ECO:0000256" key="5">
    <source>
        <dbReference type="ARBA" id="ARBA00022822"/>
    </source>
</evidence>
<dbReference type="InterPro" id="IPR013785">
    <property type="entry name" value="Aldolase_TIM"/>
</dbReference>
<gene>
    <name evidence="9" type="primary">trpA</name>
    <name evidence="11" type="ORF">FMM06_01195</name>
</gene>
<evidence type="ECO:0000313" key="12">
    <source>
        <dbReference type="Proteomes" id="UP000317894"/>
    </source>
</evidence>
<evidence type="ECO:0000256" key="3">
    <source>
        <dbReference type="ARBA" id="ARBA00011270"/>
    </source>
</evidence>
<comment type="caution">
    <text evidence="11">The sequence shown here is derived from an EMBL/GenBank/DDBJ whole genome shotgun (WGS) entry which is preliminary data.</text>
</comment>
<dbReference type="PANTHER" id="PTHR43406:SF1">
    <property type="entry name" value="TRYPTOPHAN SYNTHASE ALPHA CHAIN, CHLOROPLASTIC"/>
    <property type="match status" value="1"/>
</dbReference>
<dbReference type="PANTHER" id="PTHR43406">
    <property type="entry name" value="TRYPTOPHAN SYNTHASE, ALPHA CHAIN"/>
    <property type="match status" value="1"/>
</dbReference>
<evidence type="ECO:0000256" key="4">
    <source>
        <dbReference type="ARBA" id="ARBA00022605"/>
    </source>
</evidence>